<feature type="compositionally biased region" description="Low complexity" evidence="1">
    <location>
        <begin position="495"/>
        <end position="591"/>
    </location>
</feature>
<feature type="compositionally biased region" description="Gly residues" evidence="1">
    <location>
        <begin position="626"/>
        <end position="645"/>
    </location>
</feature>
<feature type="compositionally biased region" description="Polar residues" evidence="1">
    <location>
        <begin position="375"/>
        <end position="388"/>
    </location>
</feature>
<accession>A0A9P6UTP5</accession>
<feature type="compositionally biased region" description="Low complexity" evidence="1">
    <location>
        <begin position="53"/>
        <end position="81"/>
    </location>
</feature>
<feature type="compositionally biased region" description="Basic and acidic residues" evidence="1">
    <location>
        <begin position="210"/>
        <end position="222"/>
    </location>
</feature>
<keyword evidence="3" id="KW-1185">Reference proteome</keyword>
<comment type="caution">
    <text evidence="2">The sequence shown here is derived from an EMBL/GenBank/DDBJ whole genome shotgun (WGS) entry which is preliminary data.</text>
</comment>
<feature type="region of interest" description="Disordered" evidence="1">
    <location>
        <begin position="342"/>
        <end position="655"/>
    </location>
</feature>
<proteinExistence type="predicted"/>
<evidence type="ECO:0000313" key="3">
    <source>
        <dbReference type="Proteomes" id="UP000738325"/>
    </source>
</evidence>
<sequence>MSLQMSAGMVQGGTPVAAVTTAEKQRLRGESKVDQQPRQQQEYEYQQKHRHIQQQQQQQLQQQQLQQQQQQRLQQEPQHQLDYTHHQLRDPQMMERQQQQWEHGPESAAPYGVAPQQPTRDSGRYGPPGAPTQDSTGHPRTGHHQHGGPPSQLAQQQMQQPPQQQLYPGQQEHHGILRRSPTHDAPAHIVDPSTTSRRRAKGQGSQTVREQPEEIQRYHTEYDQYEQQIQQQKRYAQQQQQQQERQEHIRQHAEHPTQAQPPHQLMPYPPSTQPGIPAGRRSASHSRNSSMGGNEGLPMMISPVNPPSSSMDLHGAPIEHPMRIGSPGPSGHGFHHGAQVHVRSRGSSPALGGYSPSSHGPMPVSAPITPLAPGSQRQGSHSRNSSMTYEMGAPRSQVPDPYMTRPGVGPGSGSGSYPSQPPPHMGHHPRSSMDYPPSNQQQQQQQVRHPQELRPGYGHSASRSQDMSALGVSQPPPRSHSRTPSEVYGQQIPVQGPLHPQQQGYQHQQAAQQQYSRHAAPPGHHGAAPSRAEQQWYQEQQHQHPQYQTSQHQQQPLQQQPTYQQPGFSQRSGQGQPYPPSQGGQPGHSPSNTQQAYPPDPRYAPQLSQHGAPTPGHYDPNQPKPGGAGPGSGSGSQGASGGSGGSRISLKSLLN</sequence>
<feature type="compositionally biased region" description="Basic and acidic residues" evidence="1">
    <location>
        <begin position="244"/>
        <end position="255"/>
    </location>
</feature>
<feature type="compositionally biased region" description="Basic and acidic residues" evidence="1">
    <location>
        <begin position="23"/>
        <end position="35"/>
    </location>
</feature>
<dbReference type="EMBL" id="JAAAIP010000285">
    <property type="protein sequence ID" value="KAG0320388.1"/>
    <property type="molecule type" value="Genomic_DNA"/>
</dbReference>
<gene>
    <name evidence="2" type="ORF">BGZ99_004546</name>
</gene>
<reference evidence="2" key="1">
    <citation type="journal article" date="2020" name="Fungal Divers.">
        <title>Resolving the Mortierellaceae phylogeny through synthesis of multi-gene phylogenetics and phylogenomics.</title>
        <authorList>
            <person name="Vandepol N."/>
            <person name="Liber J."/>
            <person name="Desiro A."/>
            <person name="Na H."/>
            <person name="Kennedy M."/>
            <person name="Barry K."/>
            <person name="Grigoriev I.V."/>
            <person name="Miller A.N."/>
            <person name="O'Donnell K."/>
            <person name="Stajich J.E."/>
            <person name="Bonito G."/>
        </authorList>
    </citation>
    <scope>NUCLEOTIDE SEQUENCE</scope>
    <source>
        <strain evidence="2">REB-010B</strain>
    </source>
</reference>
<feature type="region of interest" description="Disordered" evidence="1">
    <location>
        <begin position="1"/>
        <end position="295"/>
    </location>
</feature>
<dbReference type="OrthoDB" id="2449315at2759"/>
<feature type="compositionally biased region" description="Basic and acidic residues" evidence="1">
    <location>
        <begin position="82"/>
        <end position="93"/>
    </location>
</feature>
<name>A0A9P6UTP5_9FUNG</name>
<feature type="compositionally biased region" description="Basic and acidic residues" evidence="1">
    <location>
        <begin position="171"/>
        <end position="186"/>
    </location>
</feature>
<protein>
    <submittedName>
        <fullName evidence="2">Uncharacterized protein</fullName>
    </submittedName>
</protein>
<evidence type="ECO:0000256" key="1">
    <source>
        <dbReference type="SAM" id="MobiDB-lite"/>
    </source>
</evidence>
<dbReference type="Proteomes" id="UP000738325">
    <property type="component" value="Unassembled WGS sequence"/>
</dbReference>
<feature type="compositionally biased region" description="Low complexity" evidence="1">
    <location>
        <begin position="225"/>
        <end position="243"/>
    </location>
</feature>
<evidence type="ECO:0000313" key="2">
    <source>
        <dbReference type="EMBL" id="KAG0320388.1"/>
    </source>
</evidence>
<feature type="compositionally biased region" description="Low complexity" evidence="1">
    <location>
        <begin position="149"/>
        <end position="170"/>
    </location>
</feature>
<dbReference type="AlphaFoldDB" id="A0A9P6UTP5"/>
<organism evidence="2 3">
    <name type="scientific">Dissophora globulifera</name>
    <dbReference type="NCBI Taxonomy" id="979702"/>
    <lineage>
        <taxon>Eukaryota</taxon>
        <taxon>Fungi</taxon>
        <taxon>Fungi incertae sedis</taxon>
        <taxon>Mucoromycota</taxon>
        <taxon>Mortierellomycotina</taxon>
        <taxon>Mortierellomycetes</taxon>
        <taxon>Mortierellales</taxon>
        <taxon>Mortierellaceae</taxon>
        <taxon>Dissophora</taxon>
    </lineage>
</organism>